<proteinExistence type="predicted"/>
<dbReference type="InterPro" id="IPR000182">
    <property type="entry name" value="GNAT_dom"/>
</dbReference>
<dbReference type="GeneID" id="55655857"/>
<dbReference type="Gene3D" id="3.40.630.30">
    <property type="match status" value="1"/>
</dbReference>
<evidence type="ECO:0000259" key="3">
    <source>
        <dbReference type="PROSITE" id="PS51186"/>
    </source>
</evidence>
<evidence type="ECO:0000256" key="2">
    <source>
        <dbReference type="ARBA" id="ARBA00023315"/>
    </source>
</evidence>
<reference evidence="4 5" key="1">
    <citation type="submission" date="2018-01" db="EMBL/GenBank/DDBJ databases">
        <title>Complete genome sequence of Streptomyces lunaelactis MM109T, a Ferroverdin A producer isolated from cave moonmilk deposits.</title>
        <authorList>
            <person name="Naome A."/>
            <person name="Martinet L."/>
            <person name="Maciejewska M."/>
            <person name="Anderssen S."/>
            <person name="Adam D."/>
            <person name="Tenconi E."/>
            <person name="Deflandre B."/>
            <person name="Arguelles-Arias A."/>
            <person name="Calusinska M."/>
            <person name="Copieters W."/>
            <person name="Karim L."/>
            <person name="Hanikenne M."/>
            <person name="Baurain D."/>
            <person name="van Wezel G."/>
            <person name="Smargiasso N."/>
            <person name="de Pauw E."/>
            <person name="Delfosse P."/>
            <person name="Rigali S."/>
        </authorList>
    </citation>
    <scope>NUCLEOTIDE SEQUENCE [LARGE SCALE GENOMIC DNA]</scope>
    <source>
        <strain evidence="4 5">MM109</strain>
    </source>
</reference>
<evidence type="ECO:0000256" key="1">
    <source>
        <dbReference type="ARBA" id="ARBA00022679"/>
    </source>
</evidence>
<dbReference type="SUPFAM" id="SSF55729">
    <property type="entry name" value="Acyl-CoA N-acyltransferases (Nat)"/>
    <property type="match status" value="1"/>
</dbReference>
<keyword evidence="5" id="KW-1185">Reference proteome</keyword>
<organism evidence="4 5">
    <name type="scientific">Streptomyces lunaelactis</name>
    <dbReference type="NCBI Taxonomy" id="1535768"/>
    <lineage>
        <taxon>Bacteria</taxon>
        <taxon>Bacillati</taxon>
        <taxon>Actinomycetota</taxon>
        <taxon>Actinomycetes</taxon>
        <taxon>Kitasatosporales</taxon>
        <taxon>Streptomycetaceae</taxon>
        <taxon>Streptomyces</taxon>
    </lineage>
</organism>
<dbReference type="PANTHER" id="PTHR43877">
    <property type="entry name" value="AMINOALKYLPHOSPHONATE N-ACETYLTRANSFERASE-RELATED-RELATED"/>
    <property type="match status" value="1"/>
</dbReference>
<keyword evidence="1 4" id="KW-0808">Transferase</keyword>
<dbReference type="Proteomes" id="UP000244201">
    <property type="component" value="Chromosome"/>
</dbReference>
<evidence type="ECO:0000313" key="5">
    <source>
        <dbReference type="Proteomes" id="UP000244201"/>
    </source>
</evidence>
<dbReference type="OrthoDB" id="3174529at2"/>
<dbReference type="Pfam" id="PF00583">
    <property type="entry name" value="Acetyltransf_1"/>
    <property type="match status" value="1"/>
</dbReference>
<evidence type="ECO:0000313" key="4">
    <source>
        <dbReference type="EMBL" id="AVZ72699.1"/>
    </source>
</evidence>
<dbReference type="InterPro" id="IPR016181">
    <property type="entry name" value="Acyl_CoA_acyltransferase"/>
</dbReference>
<dbReference type="PROSITE" id="PS51186">
    <property type="entry name" value="GNAT"/>
    <property type="match status" value="1"/>
</dbReference>
<dbReference type="RefSeq" id="WP_108148379.1">
    <property type="nucleotide sequence ID" value="NZ_CP026304.1"/>
</dbReference>
<protein>
    <submittedName>
        <fullName evidence="4">GNAT family N-acetyltransferase</fullName>
    </submittedName>
</protein>
<dbReference type="KEGG" id="slk:SLUN_11355"/>
<dbReference type="InterPro" id="IPR050832">
    <property type="entry name" value="Bact_Acetyltransf"/>
</dbReference>
<gene>
    <name evidence="4" type="ORF">SLUN_11355</name>
</gene>
<dbReference type="AlphaFoldDB" id="A0A2R4T0Q4"/>
<sequence>MTWHLTEDVEEFRRAADGYLARDPARSTALLTMSEMVRRHGPQAYGDAGPARFGWWREGGGAVEGAFVQTQPRRPLLGPMPENLARSLARELRAVGPGLSGVRAADGAAKTFADEWTGGGDWRVDVRLRLFTLGELTPQEPAPSGRARQAGADDIAHAAAWMKSFVADVGDPSDADHDYTENAARRIADGLLYLWEETDGRPVSMAAHSPLIAGQSRVASVYTPAGLRGRGYAGAITAAVSRAALDAGAEHVLLFTDLANPTSNALYQRLGYRPVADYLDVEFI</sequence>
<dbReference type="EMBL" id="CP026304">
    <property type="protein sequence ID" value="AVZ72699.1"/>
    <property type="molecule type" value="Genomic_DNA"/>
</dbReference>
<accession>A0A2R4T0Q4</accession>
<name>A0A2R4T0Q4_9ACTN</name>
<dbReference type="GO" id="GO:0016747">
    <property type="term" value="F:acyltransferase activity, transferring groups other than amino-acyl groups"/>
    <property type="evidence" value="ECO:0007669"/>
    <property type="project" value="InterPro"/>
</dbReference>
<keyword evidence="2" id="KW-0012">Acyltransferase</keyword>
<feature type="domain" description="N-acetyltransferase" evidence="3">
    <location>
        <begin position="145"/>
        <end position="284"/>
    </location>
</feature>